<dbReference type="OrthoDB" id="3693224at2759"/>
<protein>
    <submittedName>
        <fullName evidence="2">Uncharacterized protein</fullName>
    </submittedName>
</protein>
<dbReference type="AlphaFoldDB" id="A0A8H7MM49"/>
<dbReference type="Proteomes" id="UP000651452">
    <property type="component" value="Unassembled WGS sequence"/>
</dbReference>
<evidence type="ECO:0000313" key="3">
    <source>
        <dbReference type="Proteomes" id="UP000651452"/>
    </source>
</evidence>
<gene>
    <name evidence="2" type="ORF">EKO04_000894</name>
</gene>
<sequence length="279" mass="31707">MIPCTKPLIRNRSDCALDPTLALGLNSTWSFAQGWRGPGIKSGAKCVNCARVVPQAEDPLFNRRAWRHADQSRPKADQLKCYNCHYYFEINGRERPARLETSRAADSQEFKTKNRSGRTPPPICEHTGCSGPIYRWYPPHSKYYCPLHRDRAIKGTDMDAEPVVRAKKSKRDRDRPDTCEAEDRDETTIKYVGPSKQFYCRAHGHRARAGKKQRSSILPLMPSGIAQHTRDVQQMGKIWMLRLHTGNQGAVKDHSETQICRSSVDRIQLGLCGFLIGLM</sequence>
<feature type="region of interest" description="Disordered" evidence="1">
    <location>
        <begin position="158"/>
        <end position="183"/>
    </location>
</feature>
<name>A0A8H7MM49_9PLEO</name>
<dbReference type="EMBL" id="RZGK01000002">
    <property type="protein sequence ID" value="KAF9700898.1"/>
    <property type="molecule type" value="Genomic_DNA"/>
</dbReference>
<proteinExistence type="predicted"/>
<reference evidence="2" key="2">
    <citation type="submission" date="2020-09" db="EMBL/GenBank/DDBJ databases">
        <title>Reference genome assembly for Australian Ascochyta lentis isolate Al4.</title>
        <authorList>
            <person name="Lee R.C."/>
            <person name="Farfan-Caceres L.M."/>
            <person name="Debler J.W."/>
            <person name="Williams A.H."/>
            <person name="Henares B.M."/>
        </authorList>
    </citation>
    <scope>NUCLEOTIDE SEQUENCE</scope>
    <source>
        <strain evidence="2">Al4</strain>
    </source>
</reference>
<organism evidence="2 3">
    <name type="scientific">Ascochyta lentis</name>
    <dbReference type="NCBI Taxonomy" id="205686"/>
    <lineage>
        <taxon>Eukaryota</taxon>
        <taxon>Fungi</taxon>
        <taxon>Dikarya</taxon>
        <taxon>Ascomycota</taxon>
        <taxon>Pezizomycotina</taxon>
        <taxon>Dothideomycetes</taxon>
        <taxon>Pleosporomycetidae</taxon>
        <taxon>Pleosporales</taxon>
        <taxon>Pleosporineae</taxon>
        <taxon>Didymellaceae</taxon>
        <taxon>Ascochyta</taxon>
    </lineage>
</organism>
<evidence type="ECO:0000256" key="1">
    <source>
        <dbReference type="SAM" id="MobiDB-lite"/>
    </source>
</evidence>
<accession>A0A8H7MM49</accession>
<reference evidence="2" key="1">
    <citation type="submission" date="2018-12" db="EMBL/GenBank/DDBJ databases">
        <authorList>
            <person name="Syme R.A."/>
            <person name="Farfan-Caceres L."/>
            <person name="Lichtenzveig J."/>
        </authorList>
    </citation>
    <scope>NUCLEOTIDE SEQUENCE</scope>
    <source>
        <strain evidence="2">Al4</strain>
    </source>
</reference>
<comment type="caution">
    <text evidence="2">The sequence shown here is derived from an EMBL/GenBank/DDBJ whole genome shotgun (WGS) entry which is preliminary data.</text>
</comment>
<evidence type="ECO:0000313" key="2">
    <source>
        <dbReference type="EMBL" id="KAF9700898.1"/>
    </source>
</evidence>
<keyword evidence="3" id="KW-1185">Reference proteome</keyword>